<dbReference type="InterPro" id="IPR002938">
    <property type="entry name" value="FAD-bd"/>
</dbReference>
<evidence type="ECO:0000313" key="2">
    <source>
        <dbReference type="EMBL" id="AEI43949.1"/>
    </source>
</evidence>
<feature type="domain" description="FAD-binding" evidence="1">
    <location>
        <begin position="10"/>
        <end position="330"/>
    </location>
</feature>
<dbReference type="RefSeq" id="WP_013919102.1">
    <property type="nucleotide sequence ID" value="NC_015690.1"/>
</dbReference>
<name>F8FI46_PAEMK</name>
<dbReference type="AlphaFoldDB" id="F8FI46"/>
<dbReference type="PRINTS" id="PR00420">
    <property type="entry name" value="RNGMNOXGNASE"/>
</dbReference>
<dbReference type="PATRIC" id="fig|1036673.3.peg.5031"/>
<dbReference type="SUPFAM" id="SSF51905">
    <property type="entry name" value="FAD/NAD(P)-binding domain"/>
    <property type="match status" value="1"/>
</dbReference>
<dbReference type="GO" id="GO:0004497">
    <property type="term" value="F:monooxygenase activity"/>
    <property type="evidence" value="ECO:0007669"/>
    <property type="project" value="UniProtKB-KW"/>
</dbReference>
<dbReference type="EMBL" id="CP002869">
    <property type="protein sequence ID" value="AEI43949.1"/>
    <property type="molecule type" value="Genomic_DNA"/>
</dbReference>
<dbReference type="InterPro" id="IPR036188">
    <property type="entry name" value="FAD/NAD-bd_sf"/>
</dbReference>
<protein>
    <submittedName>
        <fullName evidence="2">Monooxygenase FAD-binding protein</fullName>
    </submittedName>
</protein>
<dbReference type="HOGENOM" id="CLU_024648_7_0_9"/>
<dbReference type="GO" id="GO:0071949">
    <property type="term" value="F:FAD binding"/>
    <property type="evidence" value="ECO:0007669"/>
    <property type="project" value="InterPro"/>
</dbReference>
<dbReference type="Gene3D" id="3.50.50.60">
    <property type="entry name" value="FAD/NAD(P)-binding domain"/>
    <property type="match status" value="1"/>
</dbReference>
<keyword evidence="2" id="KW-0503">Monooxygenase</keyword>
<dbReference type="Pfam" id="PF01494">
    <property type="entry name" value="FAD_binding_3"/>
    <property type="match status" value="1"/>
</dbReference>
<sequence length="416" mass="45832">MDSMAKDSIYDVIIVGARVAGSSLAYELSKKGMRVLLLEKGMFPSDTLSTHNFFNNAVAGLREMGVLDRLLESGAPLYKRAHVQFEDAVIDGDYPVVNGEANCLCVRRTHLDQTLFEHAASQVGVTALLGFRVTGVVTENGAVCGVTGSHKDGRTETFRGRLVVGADGRRSAVREMVKSERKICVPTEFASFVGYFEDYRQEGETCVEFYKQGDKLAIVFPTSDGLAVVGLMYPLEDQAWTDRFTKDAETAFIELAGEAFPQLSFPQRLAQARLHGSVKGLLGYDNDWWDGMGPGWALLGDAMSFKDPAVGQGMYDAMTGSRVLADILASHPDWPSSWDRMREAYNRTMEAKTMTRFGMACLYTKNMPFTPEQTAVNHLIGAHPEAARAFLGMYNYANEPHDLERLIGELLQGQGA</sequence>
<gene>
    <name evidence="2" type="ordered locus">KNP414_05425</name>
</gene>
<keyword evidence="2" id="KW-0560">Oxidoreductase</keyword>
<dbReference type="PANTHER" id="PTHR42685">
    <property type="entry name" value="GERANYLGERANYL DIPHOSPHATE REDUCTASE"/>
    <property type="match status" value="1"/>
</dbReference>
<proteinExistence type="predicted"/>
<dbReference type="PANTHER" id="PTHR42685:SF22">
    <property type="entry name" value="CONDITIONED MEDIUM FACTOR RECEPTOR 1"/>
    <property type="match status" value="1"/>
</dbReference>
<evidence type="ECO:0000313" key="3">
    <source>
        <dbReference type="Proteomes" id="UP000006620"/>
    </source>
</evidence>
<reference evidence="3" key="1">
    <citation type="submission" date="2011-06" db="EMBL/GenBank/DDBJ databases">
        <title>Complete genome sequence of Paenibacillus mucilaginosus KNP414.</title>
        <authorList>
            <person name="Wang J."/>
            <person name="Hu S."/>
            <person name="Hu X."/>
            <person name="Zhang B."/>
            <person name="Dong D."/>
            <person name="Zhang S."/>
            <person name="Zhao K."/>
            <person name="Wu D."/>
        </authorList>
    </citation>
    <scope>NUCLEOTIDE SEQUENCE [LARGE SCALE GENOMIC DNA]</scope>
    <source>
        <strain evidence="3">KNP414</strain>
    </source>
</reference>
<accession>F8FI46</accession>
<dbReference type="InterPro" id="IPR050407">
    <property type="entry name" value="Geranylgeranyl_reductase"/>
</dbReference>
<dbReference type="KEGG" id="pms:KNP414_05425"/>
<reference evidence="2 3" key="2">
    <citation type="journal article" date="2013" name="Genome Announc.">
        <title>Genome Sequence of Growth-Improving Paenibacillus mucilaginosus Strain KNP414.</title>
        <authorList>
            <person name="Lu J.J."/>
            <person name="Wang J.F."/>
            <person name="Hu X.F."/>
        </authorList>
    </citation>
    <scope>NUCLEOTIDE SEQUENCE [LARGE SCALE GENOMIC DNA]</scope>
    <source>
        <strain evidence="2 3">KNP414</strain>
    </source>
</reference>
<organism evidence="2 3">
    <name type="scientific">Paenibacillus mucilaginosus (strain KNP414)</name>
    <dbReference type="NCBI Taxonomy" id="1036673"/>
    <lineage>
        <taxon>Bacteria</taxon>
        <taxon>Bacillati</taxon>
        <taxon>Bacillota</taxon>
        <taxon>Bacilli</taxon>
        <taxon>Bacillales</taxon>
        <taxon>Paenibacillaceae</taxon>
        <taxon>Paenibacillus</taxon>
    </lineage>
</organism>
<dbReference type="Proteomes" id="UP000006620">
    <property type="component" value="Chromosome"/>
</dbReference>
<evidence type="ECO:0000259" key="1">
    <source>
        <dbReference type="Pfam" id="PF01494"/>
    </source>
</evidence>